<comment type="catalytic activity">
    <reaction evidence="2">
        <text>(7R,8S)-7,8-diammoniononanoate + CO2 + ATP = (4R,5S)-dethiobiotin + ADP + phosphate + 3 H(+)</text>
        <dbReference type="Rhea" id="RHEA:15805"/>
        <dbReference type="ChEBI" id="CHEBI:15378"/>
        <dbReference type="ChEBI" id="CHEBI:16526"/>
        <dbReference type="ChEBI" id="CHEBI:30616"/>
        <dbReference type="ChEBI" id="CHEBI:43474"/>
        <dbReference type="ChEBI" id="CHEBI:149469"/>
        <dbReference type="ChEBI" id="CHEBI:149473"/>
        <dbReference type="ChEBI" id="CHEBI:456216"/>
        <dbReference type="EC" id="6.3.3.3"/>
    </reaction>
</comment>
<comment type="similarity">
    <text evidence="2">Belongs to the dethiobiotin synthetase family.</text>
</comment>
<dbReference type="KEGG" id="acek:FLP30_12370"/>
<dbReference type="Gene3D" id="3.40.50.300">
    <property type="entry name" value="P-loop containing nucleotide triphosphate hydrolases"/>
    <property type="match status" value="1"/>
</dbReference>
<feature type="binding site" evidence="2">
    <location>
        <begin position="267"/>
        <end position="272"/>
    </location>
    <ligand>
        <name>ATP</name>
        <dbReference type="ChEBI" id="CHEBI:30616"/>
    </ligand>
</feature>
<comment type="subcellular location">
    <subcellularLocation>
        <location evidence="2">Cytoplasm</location>
    </subcellularLocation>
</comment>
<feature type="domain" description="Methyltransferase type 12" evidence="3">
    <location>
        <begin position="51"/>
        <end position="142"/>
    </location>
</feature>
<feature type="binding site" evidence="2">
    <location>
        <position position="299"/>
    </location>
    <ligand>
        <name>ATP</name>
        <dbReference type="ChEBI" id="CHEBI:30616"/>
    </ligand>
</feature>
<dbReference type="GO" id="GO:0000287">
    <property type="term" value="F:magnesium ion binding"/>
    <property type="evidence" value="ECO:0007669"/>
    <property type="project" value="UniProtKB-UniRule"/>
</dbReference>
<dbReference type="InterPro" id="IPR004472">
    <property type="entry name" value="DTB_synth_BioD"/>
</dbReference>
<comment type="subunit">
    <text evidence="2">Homodimer.</text>
</comment>
<dbReference type="Pfam" id="PF13500">
    <property type="entry name" value="AAA_26"/>
    <property type="match status" value="1"/>
</dbReference>
<dbReference type="CDD" id="cd02440">
    <property type="entry name" value="AdoMet_MTases"/>
    <property type="match status" value="1"/>
</dbReference>
<dbReference type="Proteomes" id="UP000324536">
    <property type="component" value="Chromosome"/>
</dbReference>
<keyword evidence="2" id="KW-0460">Magnesium</keyword>
<sequence>MTQMTRNERIKASFDAAVAYDSAATVQRLAARRLGAHISQSLGGQIPRTILEVGCGTGFLTEILRGLWPEAEIVATDYAPRMLERAQQRGLERVRFERMDLTRLDVDGPFDLVCGNLVLQWMDEPGQILKDLSALLAPGGLLAVSTLLEGTFAQWQAACRAEGGQAATPEYPSLTSMQAIVPYPCAGVWQQESCVQPFASSLEFVRHLKATGAAVPRADVVALGPGQFRRAVRRLDAAGAAVTWELAYGCFRKPPRAGVFVTGTDTGVGKTLVSACLVRRWQAEYWKPLQSGLADEAGDTPTVQWLAGNPVCFPPALACQASLSPEAAARAEGVEVDPARLTLPGAGAQTPLVVEGAGGLMVPATPELMMIDLAIMWGLPVVLVARSGLGTLNHTLLSLEAMRARGIAVAGVVLNGPENPENRLTIEEKGRVRVLAEIPHCADITPQTVDNLAKRLPTWADVIQSAR</sequence>
<dbReference type="UniPathway" id="UPA00078">
    <property type="reaction ID" value="UER00161"/>
</dbReference>
<evidence type="ECO:0000313" key="5">
    <source>
        <dbReference type="Proteomes" id="UP000324536"/>
    </source>
</evidence>
<comment type="pathway">
    <text evidence="2">Cofactor biosynthesis; biotin biosynthesis; biotin from 7,8-diaminononanoate: step 1/2.</text>
</comment>
<feature type="binding site" evidence="2">
    <location>
        <begin position="355"/>
        <end position="358"/>
    </location>
    <ligand>
        <name>ATP</name>
        <dbReference type="ChEBI" id="CHEBI:30616"/>
    </ligand>
</feature>
<proteinExistence type="inferred from homology"/>
<feature type="binding site" evidence="2">
    <location>
        <position position="299"/>
    </location>
    <ligand>
        <name>Mg(2+)</name>
        <dbReference type="ChEBI" id="CHEBI:18420"/>
    </ligand>
</feature>
<gene>
    <name evidence="2 4" type="primary">bioD</name>
    <name evidence="4" type="ORF">FLP30_12370</name>
</gene>
<dbReference type="InterPro" id="IPR029063">
    <property type="entry name" value="SAM-dependent_MTases_sf"/>
</dbReference>
<dbReference type="PANTHER" id="PTHR43210">
    <property type="entry name" value="DETHIOBIOTIN SYNTHETASE"/>
    <property type="match status" value="1"/>
</dbReference>
<dbReference type="OrthoDB" id="9802097at2"/>
<dbReference type="CDD" id="cd03109">
    <property type="entry name" value="DTBS"/>
    <property type="match status" value="1"/>
</dbReference>
<reference evidence="4 5" key="1">
    <citation type="submission" date="2019-09" db="EMBL/GenBank/DDBJ databases">
        <title>Genome sequencing of strain KACC 21233.</title>
        <authorList>
            <person name="Heo J."/>
            <person name="Kim S.-J."/>
            <person name="Kim J.-S."/>
            <person name="Hong S.-B."/>
            <person name="Kwon S.-W."/>
        </authorList>
    </citation>
    <scope>NUCLEOTIDE SEQUENCE [LARGE SCALE GENOMIC DNA]</scope>
    <source>
        <strain evidence="4 5">KACC 21233</strain>
    </source>
</reference>
<keyword evidence="1 2" id="KW-0093">Biotin biosynthesis</keyword>
<dbReference type="EC" id="6.3.3.3" evidence="2"/>
<name>A0A5C1YRJ9_9PROT</name>
<dbReference type="HAMAP" id="MF_00336">
    <property type="entry name" value="BioD"/>
    <property type="match status" value="1"/>
</dbReference>
<evidence type="ECO:0000256" key="1">
    <source>
        <dbReference type="ARBA" id="ARBA00022756"/>
    </source>
</evidence>
<feature type="binding site" evidence="2">
    <location>
        <position position="355"/>
    </location>
    <ligand>
        <name>Mg(2+)</name>
        <dbReference type="ChEBI" id="CHEBI:18420"/>
    </ligand>
</feature>
<keyword evidence="2" id="KW-0963">Cytoplasm</keyword>
<keyword evidence="2 4" id="KW-0436">Ligase</keyword>
<dbReference type="Gene3D" id="3.40.50.150">
    <property type="entry name" value="Vaccinia Virus protein VP39"/>
    <property type="match status" value="1"/>
</dbReference>
<dbReference type="InterPro" id="IPR027417">
    <property type="entry name" value="P-loop_NTPase"/>
</dbReference>
<dbReference type="GO" id="GO:0004141">
    <property type="term" value="F:dethiobiotin synthase activity"/>
    <property type="evidence" value="ECO:0007669"/>
    <property type="project" value="UniProtKB-UniRule"/>
</dbReference>
<feature type="active site" evidence="2">
    <location>
        <position position="287"/>
    </location>
</feature>
<comment type="function">
    <text evidence="2">Catalyzes a mechanistically unusual reaction, the ATP-dependent insertion of CO2 between the N7 and N8 nitrogen atoms of 7,8-diaminopelargonic acid (DAPA, also called 7,8-diammoniononanoate) to form a ureido ring.</text>
</comment>
<dbReference type="AlphaFoldDB" id="A0A5C1YRJ9"/>
<feature type="binding site" evidence="2">
    <location>
        <position position="291"/>
    </location>
    <ligand>
        <name>substrate</name>
    </ligand>
</feature>
<dbReference type="RefSeq" id="WP_149280073.1">
    <property type="nucleotide sequence ID" value="NZ_CP043506.1"/>
</dbReference>
<protein>
    <recommendedName>
        <fullName evidence="2">ATP-dependent dethiobiotin synthetase BioD</fullName>
        <ecNumber evidence="2">6.3.3.3</ecNumber>
    </recommendedName>
    <alternativeName>
        <fullName evidence="2">DTB synthetase</fullName>
        <shortName evidence="2">DTBS</shortName>
    </alternativeName>
    <alternativeName>
        <fullName evidence="2">Dethiobiotin synthase</fullName>
    </alternativeName>
</protein>
<organism evidence="4 5">
    <name type="scientific">Acetobacter vaccinii</name>
    <dbReference type="NCBI Taxonomy" id="2592655"/>
    <lineage>
        <taxon>Bacteria</taxon>
        <taxon>Pseudomonadati</taxon>
        <taxon>Pseudomonadota</taxon>
        <taxon>Alphaproteobacteria</taxon>
        <taxon>Acetobacterales</taxon>
        <taxon>Acetobacteraceae</taxon>
        <taxon>Acetobacter</taxon>
    </lineage>
</organism>
<evidence type="ECO:0000259" key="3">
    <source>
        <dbReference type="Pfam" id="PF08242"/>
    </source>
</evidence>
<evidence type="ECO:0000256" key="2">
    <source>
        <dbReference type="HAMAP-Rule" id="MF_00336"/>
    </source>
</evidence>
<comment type="cofactor">
    <cofactor evidence="2">
        <name>Mg(2+)</name>
        <dbReference type="ChEBI" id="CHEBI:18420"/>
    </cofactor>
</comment>
<dbReference type="EMBL" id="CP043506">
    <property type="protein sequence ID" value="QEO18413.1"/>
    <property type="molecule type" value="Genomic_DNA"/>
</dbReference>
<keyword evidence="5" id="KW-1185">Reference proteome</keyword>
<keyword evidence="2" id="KW-0067">ATP-binding</keyword>
<feature type="binding site" evidence="2">
    <location>
        <position position="271"/>
    </location>
    <ligand>
        <name>Mg(2+)</name>
        <dbReference type="ChEBI" id="CHEBI:18420"/>
    </ligand>
</feature>
<dbReference type="GO" id="GO:0005524">
    <property type="term" value="F:ATP binding"/>
    <property type="evidence" value="ECO:0007669"/>
    <property type="project" value="UniProtKB-UniRule"/>
</dbReference>
<accession>A0A5C1YRJ9</accession>
<keyword evidence="2" id="KW-0479">Metal-binding</keyword>
<dbReference type="GO" id="GO:0009102">
    <property type="term" value="P:biotin biosynthetic process"/>
    <property type="evidence" value="ECO:0007669"/>
    <property type="project" value="UniProtKB-UniRule"/>
</dbReference>
<dbReference type="PANTHER" id="PTHR43210:SF5">
    <property type="entry name" value="DETHIOBIOTIN SYNTHETASE"/>
    <property type="match status" value="1"/>
</dbReference>
<dbReference type="NCBIfam" id="TIGR00347">
    <property type="entry name" value="bioD"/>
    <property type="match status" value="1"/>
</dbReference>
<evidence type="ECO:0000313" key="4">
    <source>
        <dbReference type="EMBL" id="QEO18413.1"/>
    </source>
</evidence>
<keyword evidence="2" id="KW-0547">Nucleotide-binding</keyword>
<dbReference type="SUPFAM" id="SSF52540">
    <property type="entry name" value="P-loop containing nucleoside triphosphate hydrolases"/>
    <property type="match status" value="1"/>
</dbReference>
<dbReference type="SUPFAM" id="SSF53335">
    <property type="entry name" value="S-adenosyl-L-methionine-dependent methyltransferases"/>
    <property type="match status" value="1"/>
</dbReference>
<dbReference type="InterPro" id="IPR013217">
    <property type="entry name" value="Methyltransf_12"/>
</dbReference>
<dbReference type="GO" id="GO:0005737">
    <property type="term" value="C:cytoplasm"/>
    <property type="evidence" value="ECO:0007669"/>
    <property type="project" value="UniProtKB-SubCell"/>
</dbReference>
<comment type="caution">
    <text evidence="2">Lacks conserved residue(s) required for the propagation of feature annotation.</text>
</comment>
<dbReference type="Pfam" id="PF08242">
    <property type="entry name" value="Methyltransf_12"/>
    <property type="match status" value="1"/>
</dbReference>